<dbReference type="Proteomes" id="UP000664073">
    <property type="component" value="Unassembled WGS sequence"/>
</dbReference>
<evidence type="ECO:0000313" key="4">
    <source>
        <dbReference type="EMBL" id="MBO1326196.1"/>
    </source>
</evidence>
<dbReference type="InterPro" id="IPR004437">
    <property type="entry name" value="ParB/RepB/Spo0J"/>
</dbReference>
<dbReference type="SMART" id="SM00470">
    <property type="entry name" value="ParB"/>
    <property type="match status" value="1"/>
</dbReference>
<dbReference type="GO" id="GO:0003677">
    <property type="term" value="F:DNA binding"/>
    <property type="evidence" value="ECO:0007669"/>
    <property type="project" value="InterPro"/>
</dbReference>
<organism evidence="4 5">
    <name type="scientific">Acetobacter garciniae</name>
    <dbReference type="NCBI Taxonomy" id="2817435"/>
    <lineage>
        <taxon>Bacteria</taxon>
        <taxon>Pseudomonadati</taxon>
        <taxon>Pseudomonadota</taxon>
        <taxon>Alphaproteobacteria</taxon>
        <taxon>Acetobacterales</taxon>
        <taxon>Acetobacteraceae</taxon>
        <taxon>Acetobacter</taxon>
    </lineage>
</organism>
<dbReference type="AlphaFoldDB" id="A0A939HPF3"/>
<evidence type="ECO:0000313" key="5">
    <source>
        <dbReference type="Proteomes" id="UP000664073"/>
    </source>
</evidence>
<dbReference type="PANTHER" id="PTHR33375">
    <property type="entry name" value="CHROMOSOME-PARTITIONING PROTEIN PARB-RELATED"/>
    <property type="match status" value="1"/>
</dbReference>
<dbReference type="InterPro" id="IPR003115">
    <property type="entry name" value="ParB_N"/>
</dbReference>
<dbReference type="InterPro" id="IPR036086">
    <property type="entry name" value="ParB/Sulfiredoxin_sf"/>
</dbReference>
<dbReference type="InterPro" id="IPR050336">
    <property type="entry name" value="Chromosome_partition/occlusion"/>
</dbReference>
<name>A0A939HPF3_9PROT</name>
<dbReference type="PANTHER" id="PTHR33375:SF1">
    <property type="entry name" value="CHROMOSOME-PARTITIONING PROTEIN PARB-RELATED"/>
    <property type="match status" value="1"/>
</dbReference>
<feature type="domain" description="ParB-like N-terminal" evidence="3">
    <location>
        <begin position="4"/>
        <end position="95"/>
    </location>
</feature>
<feature type="compositionally biased region" description="Acidic residues" evidence="2">
    <location>
        <begin position="552"/>
        <end position="591"/>
    </location>
</feature>
<keyword evidence="5" id="KW-1185">Reference proteome</keyword>
<dbReference type="Gene3D" id="3.90.1530.30">
    <property type="match status" value="1"/>
</dbReference>
<evidence type="ECO:0000259" key="3">
    <source>
        <dbReference type="SMART" id="SM00470"/>
    </source>
</evidence>
<dbReference type="Pfam" id="PF02195">
    <property type="entry name" value="ParB_N"/>
    <property type="match status" value="1"/>
</dbReference>
<dbReference type="EMBL" id="JAFVMH010000008">
    <property type="protein sequence ID" value="MBO1326196.1"/>
    <property type="molecule type" value="Genomic_DNA"/>
</dbReference>
<dbReference type="Gene3D" id="1.10.10.2830">
    <property type="match status" value="1"/>
</dbReference>
<protein>
    <submittedName>
        <fullName evidence="4">ParB/RepB/Spo0J family partition protein</fullName>
    </submittedName>
</protein>
<dbReference type="SUPFAM" id="SSF110849">
    <property type="entry name" value="ParB/Sulfiredoxin"/>
    <property type="match status" value="1"/>
</dbReference>
<evidence type="ECO:0000256" key="1">
    <source>
        <dbReference type="ARBA" id="ARBA00006295"/>
    </source>
</evidence>
<sequence>MELRFVDPKSLLDNPNNPRTTAPNAEADRRFAFNIKAAGVIHPPIVREMSDGSLMIIAGHRRRRASVLAKFDTIPVLVTSAPDKLDGLVAGSENIIRENMTQSEQWRFVDGMRREKQMSDGQIAKALMVTPAYLKQLSLLAGLHEPILDAIDIGRGPDDRELKIIATASLDDQRAVWAELFAESVEDDTDPAEYRLKADDPDDEVPWTEIARAFSQDRYYARDARFDREVAKARGIAWTEDLFGEGGQDNRFTEDGRAYGAAQEDWLAQSLPEGGILLEAGEHGRPVMPEGYVLVYSYMAKRETDSVGYFLNPNSLKIEEIAIRESLATVDPERRSVTRLVVPEKPRERAEISGTGLKIIGEVRTRALHAALDAAEEDVDPWDLVAALLLALKADNVTVQGDSSHTRYHQPSARDFAMQALFPEGVLVRDPGVLRHHAVAVLKSVANCTVSLHSGSGLPAQIMGLLFNADAHMPSMAFEDFLKCYSKPGIMNAGQGLGLAAHETGKGMRQAILAHVGQDGRWVPAAAGFTQGVAAWEAEFAKKAAQAAAWNADDEEDGLEDAEEDDRVEIDDVEDTATQEGGEEDTTPDPDDGLKERLIEAAVVVAMPGAGVDQDNAEAARDHLRSHLEVIQVA</sequence>
<feature type="region of interest" description="Disordered" evidence="2">
    <location>
        <begin position="547"/>
        <end position="596"/>
    </location>
</feature>
<evidence type="ECO:0000256" key="2">
    <source>
        <dbReference type="SAM" id="MobiDB-lite"/>
    </source>
</evidence>
<gene>
    <name evidence="4" type="ORF">J2D77_13660</name>
</gene>
<comment type="similarity">
    <text evidence="1">Belongs to the ParB family.</text>
</comment>
<proteinExistence type="inferred from homology"/>
<dbReference type="NCBIfam" id="TIGR00180">
    <property type="entry name" value="parB_part"/>
    <property type="match status" value="1"/>
</dbReference>
<dbReference type="GO" id="GO:0005694">
    <property type="term" value="C:chromosome"/>
    <property type="evidence" value="ECO:0007669"/>
    <property type="project" value="TreeGrafter"/>
</dbReference>
<accession>A0A939HPF3</accession>
<reference evidence="4" key="1">
    <citation type="submission" date="2021-03" db="EMBL/GenBank/DDBJ databases">
        <title>The complete genome sequence of Acetobacter sp. TBRC 12339.</title>
        <authorList>
            <person name="Charoenyingcharoen P."/>
            <person name="Yukphan P."/>
        </authorList>
    </citation>
    <scope>NUCLEOTIDE SEQUENCE</scope>
    <source>
        <strain evidence="4">TBRC 12339</strain>
    </source>
</reference>
<comment type="caution">
    <text evidence="4">The sequence shown here is derived from an EMBL/GenBank/DDBJ whole genome shotgun (WGS) entry which is preliminary data.</text>
</comment>
<dbReference type="SUPFAM" id="SSF109709">
    <property type="entry name" value="KorB DNA-binding domain-like"/>
    <property type="match status" value="1"/>
</dbReference>
<dbReference type="GO" id="GO:0007059">
    <property type="term" value="P:chromosome segregation"/>
    <property type="evidence" value="ECO:0007669"/>
    <property type="project" value="TreeGrafter"/>
</dbReference>
<dbReference type="RefSeq" id="WP_207846887.1">
    <property type="nucleotide sequence ID" value="NZ_JAFVMH010000008.1"/>
</dbReference>